<dbReference type="SUPFAM" id="SSF52540">
    <property type="entry name" value="P-loop containing nucleoside triphosphate hydrolases"/>
    <property type="match status" value="1"/>
</dbReference>
<evidence type="ECO:0000313" key="4">
    <source>
        <dbReference type="EMBL" id="ERE74923.1"/>
    </source>
</evidence>
<keyword evidence="1 4" id="KW-0808">Transferase</keyword>
<dbReference type="InterPro" id="IPR027417">
    <property type="entry name" value="P-loop_NTPase"/>
</dbReference>
<dbReference type="EC" id="2.8.2.-" evidence="1"/>
<organism evidence="4 5">
    <name type="scientific">Cricetulus griseus</name>
    <name type="common">Chinese hamster</name>
    <name type="synonym">Cricetulus barabensis griseus</name>
    <dbReference type="NCBI Taxonomy" id="10029"/>
    <lineage>
        <taxon>Eukaryota</taxon>
        <taxon>Metazoa</taxon>
        <taxon>Chordata</taxon>
        <taxon>Craniata</taxon>
        <taxon>Vertebrata</taxon>
        <taxon>Euteleostomi</taxon>
        <taxon>Mammalia</taxon>
        <taxon>Eutheria</taxon>
        <taxon>Euarchontoglires</taxon>
        <taxon>Glires</taxon>
        <taxon>Rodentia</taxon>
        <taxon>Myomorpha</taxon>
        <taxon>Muroidea</taxon>
        <taxon>Cricetidae</taxon>
        <taxon>Cricetinae</taxon>
        <taxon>Cricetulus</taxon>
    </lineage>
</organism>
<dbReference type="PANTHER" id="PTHR10704">
    <property type="entry name" value="CARBOHYDRATE SULFOTRANSFERASE"/>
    <property type="match status" value="1"/>
</dbReference>
<dbReference type="GO" id="GO:0001517">
    <property type="term" value="F:N-acetylglucosamine 6-O-sulfotransferase activity"/>
    <property type="evidence" value="ECO:0007669"/>
    <property type="project" value="TreeGrafter"/>
</dbReference>
<evidence type="ECO:0000313" key="5">
    <source>
        <dbReference type="Proteomes" id="UP000030759"/>
    </source>
</evidence>
<sequence length="597" mass="66098">MDPRTPYRPPSAGVGAVPAAAAGAVGAAASPGNGTRGTRGGGDKRQLVYVFTTWRSGSSFFGELFNQNPEVFFLYEPVWHVWQKLYPGDAVSLQGAARDMLSALYRCDLSVFQLYSPAGSGGRNLTTLGIFGAATNKVVCSSPLCPAYRKEVVGLVDDRVCKKCPPQRLARFEEECRKYRTLVIKGVRVFDVAVLAPLLRDPALDLKVIHLVRDPRAVARSRIRSRHGLIRESLQVVRSRDPRAHRMPFLEAAGHKLGAKKEGIGGPADYHALGAMEVICNSMAKTLQTALQPPDWLQGHYLVVRYEDLVGDPVKTLRRVYDFVGLLVPNLLKPIHIINPAPRCRNVFLFPSLLCHTVHGSAGMFHFKLESLADALNVKNDGVPGTMQNVLQVGSIRVHMTGAMMGLIWQKGAQVQDPVSRKRKRDIILERSSFGAWLPKEGQGFRKITVVMEEISEREVVSGRGYGLWAWIKKCLVTAMVLIGMCEELNELFSLEGKRKSGSYPSSALAGYRDLGLSISSATCCFQTPRQAWHREESQEVFSDKNTHIWSPGKPDKESVSLQPHAAWKPKPYGEAMGRHSYPESPWHVQRGLQRAV</sequence>
<accession>A0A061I830</accession>
<gene>
    <name evidence="4" type="ORF">H671_4g13053</name>
</gene>
<feature type="domain" description="Sulfotransferase" evidence="3">
    <location>
        <begin position="204"/>
        <end position="326"/>
    </location>
</feature>
<dbReference type="Gene3D" id="3.40.50.300">
    <property type="entry name" value="P-loop containing nucleotide triphosphate hydrolases"/>
    <property type="match status" value="1"/>
</dbReference>
<dbReference type="InterPro" id="IPR051135">
    <property type="entry name" value="Gal/GlcNAc/GalNAc_ST"/>
</dbReference>
<dbReference type="InterPro" id="IPR000863">
    <property type="entry name" value="Sulfotransferase_dom"/>
</dbReference>
<protein>
    <recommendedName>
        <fullName evidence="1">Sulfotransferase</fullName>
        <ecNumber evidence="1">2.8.2.-</ecNumber>
    </recommendedName>
</protein>
<evidence type="ECO:0000259" key="3">
    <source>
        <dbReference type="Pfam" id="PF00685"/>
    </source>
</evidence>
<dbReference type="EMBL" id="KE675654">
    <property type="protein sequence ID" value="ERE74923.1"/>
    <property type="molecule type" value="Genomic_DNA"/>
</dbReference>
<dbReference type="Pfam" id="PF00685">
    <property type="entry name" value="Sulfotransfer_1"/>
    <property type="match status" value="1"/>
</dbReference>
<feature type="region of interest" description="Disordered" evidence="2">
    <location>
        <begin position="544"/>
        <end position="565"/>
    </location>
</feature>
<dbReference type="GO" id="GO:0006790">
    <property type="term" value="P:sulfur compound metabolic process"/>
    <property type="evidence" value="ECO:0007669"/>
    <property type="project" value="TreeGrafter"/>
</dbReference>
<dbReference type="GO" id="GO:0006044">
    <property type="term" value="P:N-acetylglucosamine metabolic process"/>
    <property type="evidence" value="ECO:0007669"/>
    <property type="project" value="TreeGrafter"/>
</dbReference>
<dbReference type="PANTHER" id="PTHR10704:SF3">
    <property type="entry name" value="CARBOHYDRATE SULFOTRANSFERASE 2"/>
    <property type="match status" value="1"/>
</dbReference>
<evidence type="ECO:0000256" key="2">
    <source>
        <dbReference type="SAM" id="MobiDB-lite"/>
    </source>
</evidence>
<dbReference type="Proteomes" id="UP000030759">
    <property type="component" value="Unassembled WGS sequence"/>
</dbReference>
<proteinExistence type="inferred from homology"/>
<name>A0A061I830_CRIGR</name>
<reference evidence="5" key="1">
    <citation type="journal article" date="2013" name="Nat. Biotechnol.">
        <title>Chinese hamster genome sequenced from sorted chromosomes.</title>
        <authorList>
            <person name="Brinkrolf K."/>
            <person name="Rupp O."/>
            <person name="Laux H."/>
            <person name="Kollin F."/>
            <person name="Ernst W."/>
            <person name="Linke B."/>
            <person name="Kofler R."/>
            <person name="Romand S."/>
            <person name="Hesse F."/>
            <person name="Budach W.E."/>
            <person name="Galosy S."/>
            <person name="Muller D."/>
            <person name="Noll T."/>
            <person name="Wienberg J."/>
            <person name="Jostock T."/>
            <person name="Leonard M."/>
            <person name="Grillari J."/>
            <person name="Tauch A."/>
            <person name="Goesmann A."/>
            <person name="Helk B."/>
            <person name="Mott J.E."/>
            <person name="Puhler A."/>
            <person name="Borth N."/>
        </authorList>
    </citation>
    <scope>NUCLEOTIDE SEQUENCE [LARGE SCALE GENOMIC DNA]</scope>
    <source>
        <strain evidence="5">17A/GY</strain>
    </source>
</reference>
<comment type="similarity">
    <text evidence="1">Belongs to the sulfotransferase 1 family.</text>
</comment>
<dbReference type="AlphaFoldDB" id="A0A061I830"/>
<evidence type="ECO:0000256" key="1">
    <source>
        <dbReference type="RuleBase" id="RU361155"/>
    </source>
</evidence>